<protein>
    <submittedName>
        <fullName evidence="2">Uncharacterized protein</fullName>
    </submittedName>
</protein>
<evidence type="ECO:0000313" key="3">
    <source>
        <dbReference type="Proteomes" id="UP001458880"/>
    </source>
</evidence>
<keyword evidence="3" id="KW-1185">Reference proteome</keyword>
<feature type="compositionally biased region" description="Polar residues" evidence="1">
    <location>
        <begin position="19"/>
        <end position="30"/>
    </location>
</feature>
<proteinExistence type="predicted"/>
<dbReference type="AlphaFoldDB" id="A0AAW1ICQ9"/>
<accession>A0AAW1ICQ9</accession>
<sequence>MGISNKFRNGRPGVDQFPGASSSQRSTVIESTDDDLLMLNDNPEALDIQRINERSPETIAATPDNPEILNINPVDEKNNNFIT</sequence>
<dbReference type="Proteomes" id="UP001458880">
    <property type="component" value="Unassembled WGS sequence"/>
</dbReference>
<feature type="region of interest" description="Disordered" evidence="1">
    <location>
        <begin position="1"/>
        <end position="33"/>
    </location>
</feature>
<evidence type="ECO:0000313" key="2">
    <source>
        <dbReference type="EMBL" id="KAK9687135.1"/>
    </source>
</evidence>
<reference evidence="2 3" key="1">
    <citation type="journal article" date="2024" name="BMC Genomics">
        <title>De novo assembly and annotation of Popillia japonica's genome with initial clues to its potential as an invasive pest.</title>
        <authorList>
            <person name="Cucini C."/>
            <person name="Boschi S."/>
            <person name="Funari R."/>
            <person name="Cardaioli E."/>
            <person name="Iannotti N."/>
            <person name="Marturano G."/>
            <person name="Paoli F."/>
            <person name="Bruttini M."/>
            <person name="Carapelli A."/>
            <person name="Frati F."/>
            <person name="Nardi F."/>
        </authorList>
    </citation>
    <scope>NUCLEOTIDE SEQUENCE [LARGE SCALE GENOMIC DNA]</scope>
    <source>
        <strain evidence="2">DMR45628</strain>
    </source>
</reference>
<name>A0AAW1ICQ9_POPJA</name>
<comment type="caution">
    <text evidence="2">The sequence shown here is derived from an EMBL/GenBank/DDBJ whole genome shotgun (WGS) entry which is preliminary data.</text>
</comment>
<evidence type="ECO:0000256" key="1">
    <source>
        <dbReference type="SAM" id="MobiDB-lite"/>
    </source>
</evidence>
<organism evidence="2 3">
    <name type="scientific">Popillia japonica</name>
    <name type="common">Japanese beetle</name>
    <dbReference type="NCBI Taxonomy" id="7064"/>
    <lineage>
        <taxon>Eukaryota</taxon>
        <taxon>Metazoa</taxon>
        <taxon>Ecdysozoa</taxon>
        <taxon>Arthropoda</taxon>
        <taxon>Hexapoda</taxon>
        <taxon>Insecta</taxon>
        <taxon>Pterygota</taxon>
        <taxon>Neoptera</taxon>
        <taxon>Endopterygota</taxon>
        <taxon>Coleoptera</taxon>
        <taxon>Polyphaga</taxon>
        <taxon>Scarabaeiformia</taxon>
        <taxon>Scarabaeidae</taxon>
        <taxon>Rutelinae</taxon>
        <taxon>Popillia</taxon>
    </lineage>
</organism>
<feature type="compositionally biased region" description="Basic and acidic residues" evidence="1">
    <location>
        <begin position="74"/>
        <end position="83"/>
    </location>
</feature>
<gene>
    <name evidence="2" type="ORF">QE152_g36673</name>
</gene>
<dbReference type="EMBL" id="JASPKY010000660">
    <property type="protein sequence ID" value="KAK9687135.1"/>
    <property type="molecule type" value="Genomic_DNA"/>
</dbReference>
<feature type="region of interest" description="Disordered" evidence="1">
    <location>
        <begin position="59"/>
        <end position="83"/>
    </location>
</feature>